<sequence length="452" mass="50109">MGRSDDSISRRRSKKNNRKLENKKERSAKVSSRVAAIIAAKKRRQTGKRRMCQGMCFTLPTPEDPFNEKQGKTEPTKKRKRNSKENKKLKDKSSHKLKKVKECENVENGKPALVSSISFMGPEIAINLGKPTCQVVKWDKSNNSWKELGSENNTECPSKFLIMCLNSIQNAMQNGGDLNSEGDKPLFANAWGIEFWNCYRTAKDVLETNGPDSTIEQIAWMASTAADTISMKEKEGLSLSGPFLLYLVPSQDKASKVRQVCKPLKTLGIHTVSLHSGASVEHQINGLVFCLDCAAFLDLFVRVTCDSLKSCEPEFLISTPERLLELLALKAVDISGVSLLISVLSCHLLHAVIVLDVLVLAINLLSMLFNRNPKVSTTLMMTVSAVSSSFCPLFVIDGLEGPFRGPYFDAIKSIRQFISGNLRTVVFCDYMNNSSIYVVQKLLGGTSLQTVQ</sequence>
<evidence type="ECO:0000313" key="7">
    <source>
        <dbReference type="EMBL" id="KAK6144690.1"/>
    </source>
</evidence>
<keyword evidence="8" id="KW-1185">Reference proteome</keyword>
<dbReference type="Proteomes" id="UP001318860">
    <property type="component" value="Unassembled WGS sequence"/>
</dbReference>
<organism evidence="7 8">
    <name type="scientific">Rehmannia glutinosa</name>
    <name type="common">Chinese foxglove</name>
    <dbReference type="NCBI Taxonomy" id="99300"/>
    <lineage>
        <taxon>Eukaryota</taxon>
        <taxon>Viridiplantae</taxon>
        <taxon>Streptophyta</taxon>
        <taxon>Embryophyta</taxon>
        <taxon>Tracheophyta</taxon>
        <taxon>Spermatophyta</taxon>
        <taxon>Magnoliopsida</taxon>
        <taxon>eudicotyledons</taxon>
        <taxon>Gunneridae</taxon>
        <taxon>Pentapetalae</taxon>
        <taxon>asterids</taxon>
        <taxon>lamiids</taxon>
        <taxon>Lamiales</taxon>
        <taxon>Orobanchaceae</taxon>
        <taxon>Rehmannieae</taxon>
        <taxon>Rehmannia</taxon>
    </lineage>
</organism>
<keyword evidence="4" id="KW-0067">ATP-binding</keyword>
<keyword evidence="6" id="KW-0472">Membrane</keyword>
<dbReference type="Gene3D" id="3.40.50.300">
    <property type="entry name" value="P-loop containing nucleotide triphosphate hydrolases"/>
    <property type="match status" value="1"/>
</dbReference>
<dbReference type="InterPro" id="IPR027417">
    <property type="entry name" value="P-loop_NTPase"/>
</dbReference>
<feature type="region of interest" description="Disordered" evidence="5">
    <location>
        <begin position="1"/>
        <end position="33"/>
    </location>
</feature>
<evidence type="ECO:0000256" key="6">
    <source>
        <dbReference type="SAM" id="Phobius"/>
    </source>
</evidence>
<name>A0ABR0WEY5_REHGL</name>
<evidence type="ECO:0000256" key="3">
    <source>
        <dbReference type="ARBA" id="ARBA00022806"/>
    </source>
</evidence>
<evidence type="ECO:0000256" key="4">
    <source>
        <dbReference type="ARBA" id="ARBA00022840"/>
    </source>
</evidence>
<feature type="region of interest" description="Disordered" evidence="5">
    <location>
        <begin position="56"/>
        <end position="98"/>
    </location>
</feature>
<keyword evidence="1" id="KW-0547">Nucleotide-binding</keyword>
<accession>A0ABR0WEY5</accession>
<dbReference type="SUPFAM" id="SSF52540">
    <property type="entry name" value="P-loop containing nucleoside triphosphate hydrolases"/>
    <property type="match status" value="1"/>
</dbReference>
<evidence type="ECO:0000256" key="1">
    <source>
        <dbReference type="ARBA" id="ARBA00022741"/>
    </source>
</evidence>
<dbReference type="EMBL" id="JABTTQ020000012">
    <property type="protein sequence ID" value="KAK6144690.1"/>
    <property type="molecule type" value="Genomic_DNA"/>
</dbReference>
<feature type="compositionally biased region" description="Basic and acidic residues" evidence="5">
    <location>
        <begin position="83"/>
        <end position="98"/>
    </location>
</feature>
<evidence type="ECO:0000313" key="8">
    <source>
        <dbReference type="Proteomes" id="UP001318860"/>
    </source>
</evidence>
<proteinExistence type="predicted"/>
<reference evidence="7 8" key="1">
    <citation type="journal article" date="2021" name="Comput. Struct. Biotechnol. J.">
        <title>De novo genome assembly of the potent medicinal plant Rehmannia glutinosa using nanopore technology.</title>
        <authorList>
            <person name="Ma L."/>
            <person name="Dong C."/>
            <person name="Song C."/>
            <person name="Wang X."/>
            <person name="Zheng X."/>
            <person name="Niu Y."/>
            <person name="Chen S."/>
            <person name="Feng W."/>
        </authorList>
    </citation>
    <scope>NUCLEOTIDE SEQUENCE [LARGE SCALE GENOMIC DNA]</scope>
    <source>
        <strain evidence="7">DH-2019</strain>
    </source>
</reference>
<keyword evidence="2" id="KW-0378">Hydrolase</keyword>
<keyword evidence="3" id="KW-0347">Helicase</keyword>
<comment type="caution">
    <text evidence="7">The sequence shown here is derived from an EMBL/GenBank/DDBJ whole genome shotgun (WGS) entry which is preliminary data.</text>
</comment>
<evidence type="ECO:0000256" key="5">
    <source>
        <dbReference type="SAM" id="MobiDB-lite"/>
    </source>
</evidence>
<gene>
    <name evidence="7" type="ORF">DH2020_021510</name>
</gene>
<dbReference type="PANTHER" id="PTHR47960">
    <property type="entry name" value="DEAD-BOX ATP-DEPENDENT RNA HELICASE 50"/>
    <property type="match status" value="1"/>
</dbReference>
<keyword evidence="6" id="KW-0812">Transmembrane</keyword>
<feature type="transmembrane region" description="Helical" evidence="6">
    <location>
        <begin position="339"/>
        <end position="365"/>
    </location>
</feature>
<keyword evidence="6" id="KW-1133">Transmembrane helix</keyword>
<evidence type="ECO:0000256" key="2">
    <source>
        <dbReference type="ARBA" id="ARBA00022801"/>
    </source>
</evidence>
<feature type="compositionally biased region" description="Basic and acidic residues" evidence="5">
    <location>
        <begin position="66"/>
        <end position="76"/>
    </location>
</feature>
<protein>
    <submittedName>
        <fullName evidence="7">Uncharacterized protein</fullName>
    </submittedName>
</protein>
<feature type="compositionally biased region" description="Basic and acidic residues" evidence="5">
    <location>
        <begin position="18"/>
        <end position="28"/>
    </location>
</feature>